<dbReference type="OrthoDB" id="57928at2759"/>
<reference evidence="2 3" key="1">
    <citation type="journal article" date="2010" name="Nature">
        <title>The Ectocarpus genome and the independent evolution of multicellularity in brown algae.</title>
        <authorList>
            <person name="Cock J.M."/>
            <person name="Sterck L."/>
            <person name="Rouze P."/>
            <person name="Scornet D."/>
            <person name="Allen A.E."/>
            <person name="Amoutzias G."/>
            <person name="Anthouard V."/>
            <person name="Artiguenave F."/>
            <person name="Aury J.M."/>
            <person name="Badger J.H."/>
            <person name="Beszteri B."/>
            <person name="Billiau K."/>
            <person name="Bonnet E."/>
            <person name="Bothwell J.H."/>
            <person name="Bowler C."/>
            <person name="Boyen C."/>
            <person name="Brownlee C."/>
            <person name="Carrano C.J."/>
            <person name="Charrier B."/>
            <person name="Cho G.Y."/>
            <person name="Coelho S.M."/>
            <person name="Collen J."/>
            <person name="Corre E."/>
            <person name="Da Silva C."/>
            <person name="Delage L."/>
            <person name="Delaroque N."/>
            <person name="Dittami S.M."/>
            <person name="Doulbeau S."/>
            <person name="Elias M."/>
            <person name="Farnham G."/>
            <person name="Gachon C.M."/>
            <person name="Gschloessl B."/>
            <person name="Heesch S."/>
            <person name="Jabbari K."/>
            <person name="Jubin C."/>
            <person name="Kawai H."/>
            <person name="Kimura K."/>
            <person name="Kloareg B."/>
            <person name="Kupper F.C."/>
            <person name="Lang D."/>
            <person name="Le Bail A."/>
            <person name="Leblanc C."/>
            <person name="Lerouge P."/>
            <person name="Lohr M."/>
            <person name="Lopez P.J."/>
            <person name="Martens C."/>
            <person name="Maumus F."/>
            <person name="Michel G."/>
            <person name="Miranda-Saavedra D."/>
            <person name="Morales J."/>
            <person name="Moreau H."/>
            <person name="Motomura T."/>
            <person name="Nagasato C."/>
            <person name="Napoli C.A."/>
            <person name="Nelson D.R."/>
            <person name="Nyvall-Collen P."/>
            <person name="Peters A.F."/>
            <person name="Pommier C."/>
            <person name="Potin P."/>
            <person name="Poulain J."/>
            <person name="Quesneville H."/>
            <person name="Read B."/>
            <person name="Rensing S.A."/>
            <person name="Ritter A."/>
            <person name="Rousvoal S."/>
            <person name="Samanta M."/>
            <person name="Samson G."/>
            <person name="Schroeder D.C."/>
            <person name="Segurens B."/>
            <person name="Strittmatter M."/>
            <person name="Tonon T."/>
            <person name="Tregear J.W."/>
            <person name="Valentin K."/>
            <person name="von Dassow P."/>
            <person name="Yamagishi T."/>
            <person name="Van de Peer Y."/>
            <person name="Wincker P."/>
        </authorList>
    </citation>
    <scope>NUCLEOTIDE SEQUENCE [LARGE SCALE GENOMIC DNA]</scope>
    <source>
        <strain evidence="3">Ec32 / CCAP1310/4</strain>
    </source>
</reference>
<sequence>MLEMDIAQERLADSNAVVGVKATFRVQGQAVHQFDSSGKKDSTPAAAAAVGEEGPVEGTDKYDCRYTGRHDHGTLPALKTGGPHGELVKAIHDAKADSDAFLTELINKEASARDSKRTEADPGGAALDGKPGATAGEAMELEPCGAGRGAEASPQGVPLPPTPPEAQPAKRPRP</sequence>
<feature type="compositionally biased region" description="Pro residues" evidence="1">
    <location>
        <begin position="157"/>
        <end position="166"/>
    </location>
</feature>
<feature type="region of interest" description="Disordered" evidence="1">
    <location>
        <begin position="109"/>
        <end position="174"/>
    </location>
</feature>
<evidence type="ECO:0000313" key="2">
    <source>
        <dbReference type="EMBL" id="CBJ30078.1"/>
    </source>
</evidence>
<proteinExistence type="predicted"/>
<feature type="compositionally biased region" description="Low complexity" evidence="1">
    <location>
        <begin position="44"/>
        <end position="57"/>
    </location>
</feature>
<gene>
    <name evidence="2" type="ORF">Esi_0173_0018</name>
</gene>
<accession>D7FN14</accession>
<dbReference type="Proteomes" id="UP000002630">
    <property type="component" value="Unassembled WGS sequence"/>
</dbReference>
<feature type="region of interest" description="Disordered" evidence="1">
    <location>
        <begin position="31"/>
        <end position="61"/>
    </location>
</feature>
<keyword evidence="3" id="KW-1185">Reference proteome</keyword>
<organism evidence="2 3">
    <name type="scientific">Ectocarpus siliculosus</name>
    <name type="common">Brown alga</name>
    <name type="synonym">Conferva siliculosa</name>
    <dbReference type="NCBI Taxonomy" id="2880"/>
    <lineage>
        <taxon>Eukaryota</taxon>
        <taxon>Sar</taxon>
        <taxon>Stramenopiles</taxon>
        <taxon>Ochrophyta</taxon>
        <taxon>PX clade</taxon>
        <taxon>Phaeophyceae</taxon>
        <taxon>Ectocarpales</taxon>
        <taxon>Ectocarpaceae</taxon>
        <taxon>Ectocarpus</taxon>
    </lineage>
</organism>
<evidence type="ECO:0000313" key="3">
    <source>
        <dbReference type="Proteomes" id="UP000002630"/>
    </source>
</evidence>
<dbReference type="InParanoid" id="D7FN14"/>
<feature type="compositionally biased region" description="Basic and acidic residues" evidence="1">
    <location>
        <begin position="109"/>
        <end position="120"/>
    </location>
</feature>
<protein>
    <submittedName>
        <fullName evidence="2">Uncharacterized protein</fullName>
    </submittedName>
</protein>
<dbReference type="AlphaFoldDB" id="D7FN14"/>
<dbReference type="EMBL" id="FN649760">
    <property type="protein sequence ID" value="CBJ30078.1"/>
    <property type="molecule type" value="Genomic_DNA"/>
</dbReference>
<name>D7FN14_ECTSI</name>
<evidence type="ECO:0000256" key="1">
    <source>
        <dbReference type="SAM" id="MobiDB-lite"/>
    </source>
</evidence>